<evidence type="ECO:0000313" key="2">
    <source>
        <dbReference type="EMBL" id="CAI9288515.1"/>
    </source>
</evidence>
<name>A0AA35Z9N3_LACSI</name>
<reference evidence="2" key="1">
    <citation type="submission" date="2023-04" db="EMBL/GenBank/DDBJ databases">
        <authorList>
            <person name="Vijverberg K."/>
            <person name="Xiong W."/>
            <person name="Schranz E."/>
        </authorList>
    </citation>
    <scope>NUCLEOTIDE SEQUENCE</scope>
</reference>
<dbReference type="EMBL" id="OX465081">
    <property type="protein sequence ID" value="CAI9288515.1"/>
    <property type="molecule type" value="Genomic_DNA"/>
</dbReference>
<feature type="compositionally biased region" description="Basic and acidic residues" evidence="1">
    <location>
        <begin position="134"/>
        <end position="143"/>
    </location>
</feature>
<gene>
    <name evidence="2" type="ORF">LSALG_LOCUS27809</name>
</gene>
<feature type="compositionally biased region" description="Basic and acidic residues" evidence="1">
    <location>
        <begin position="114"/>
        <end position="123"/>
    </location>
</feature>
<keyword evidence="3" id="KW-1185">Reference proteome</keyword>
<sequence length="168" mass="18914">MSVLQPHQKSIGVTTASIFLPPLPTPLNSFRSSSDFFRSSLTPLFLMHPSSITKTTLNDHYLLSDQTILHFGTIESRGMSIVVGSSTNAHHRKWATVEVKLSNLEQKVEACEEDNSWHWDEQKNTPGWNQPEPEPVREPNLEENRSRTGLLVLPVLAVSSMLELVLEK</sequence>
<proteinExistence type="predicted"/>
<dbReference type="Proteomes" id="UP001177003">
    <property type="component" value="Chromosome 5"/>
</dbReference>
<dbReference type="AlphaFoldDB" id="A0AA35Z9N3"/>
<organism evidence="2 3">
    <name type="scientific">Lactuca saligna</name>
    <name type="common">Willowleaf lettuce</name>
    <dbReference type="NCBI Taxonomy" id="75948"/>
    <lineage>
        <taxon>Eukaryota</taxon>
        <taxon>Viridiplantae</taxon>
        <taxon>Streptophyta</taxon>
        <taxon>Embryophyta</taxon>
        <taxon>Tracheophyta</taxon>
        <taxon>Spermatophyta</taxon>
        <taxon>Magnoliopsida</taxon>
        <taxon>eudicotyledons</taxon>
        <taxon>Gunneridae</taxon>
        <taxon>Pentapetalae</taxon>
        <taxon>asterids</taxon>
        <taxon>campanulids</taxon>
        <taxon>Asterales</taxon>
        <taxon>Asteraceae</taxon>
        <taxon>Cichorioideae</taxon>
        <taxon>Cichorieae</taxon>
        <taxon>Lactucinae</taxon>
        <taxon>Lactuca</taxon>
    </lineage>
</organism>
<accession>A0AA35Z9N3</accession>
<protein>
    <submittedName>
        <fullName evidence="2">Uncharacterized protein</fullName>
    </submittedName>
</protein>
<evidence type="ECO:0000256" key="1">
    <source>
        <dbReference type="SAM" id="MobiDB-lite"/>
    </source>
</evidence>
<feature type="region of interest" description="Disordered" evidence="1">
    <location>
        <begin position="114"/>
        <end position="143"/>
    </location>
</feature>
<evidence type="ECO:0000313" key="3">
    <source>
        <dbReference type="Proteomes" id="UP001177003"/>
    </source>
</evidence>